<accession>A0ABQ5BCV3</accession>
<dbReference type="InterPro" id="IPR039537">
    <property type="entry name" value="Retrotran_Ty1/copia-like"/>
</dbReference>
<keyword evidence="12" id="KW-0808">Transferase</keyword>
<proteinExistence type="predicted"/>
<dbReference type="PANTHER" id="PTHR42648">
    <property type="entry name" value="TRANSPOSASE, PUTATIVE-RELATED"/>
    <property type="match status" value="1"/>
</dbReference>
<sequence>MFMANLSSVDPVYDELSVRYDSILSIEEQVELYERRARFELTEREQKIDEQLRIVITDRNIKEENLKKELHSVKLQLASTINHNKSMVEEVTFTEMHDAHTSLKARCLKLEVELFDLRDKIQKDNHDELLKRFSNLEVVQIILWYLDSGYSKHMTRDRSWLKNFVKKFIGTVKFGNDHFGAIMGYGDYVIGESGSRGSNLYPLSRLKTCEVLSNLLVVQSLPRTIMVVGISAFNHLNFGPDVFRAEAVALPACYTQNRSLIHTRHCKTPYELVHDKKPNLTFFRVFGALCYLTNDSEDLGKDIGIFVGYAPSRKGYRIYNKRTRHIMETIHVQFDELTEHIVPVTNSRLGLVAKGYRQEEGIDFEESFAPVARIEAIQIFIANAASKNITIYQMDVKTTFLNGELKEEVYVSQLEGFVDPDHTTHVYRLKKALY</sequence>
<dbReference type="Pfam" id="PF07727">
    <property type="entry name" value="RVT_2"/>
    <property type="match status" value="1"/>
</dbReference>
<organism evidence="18 19">
    <name type="scientific">Tanacetum coccineum</name>
    <dbReference type="NCBI Taxonomy" id="301880"/>
    <lineage>
        <taxon>Eukaryota</taxon>
        <taxon>Viridiplantae</taxon>
        <taxon>Streptophyta</taxon>
        <taxon>Embryophyta</taxon>
        <taxon>Tracheophyta</taxon>
        <taxon>Spermatophyta</taxon>
        <taxon>Magnoliopsida</taxon>
        <taxon>eudicotyledons</taxon>
        <taxon>Gunneridae</taxon>
        <taxon>Pentapetalae</taxon>
        <taxon>asterids</taxon>
        <taxon>campanulids</taxon>
        <taxon>Asterales</taxon>
        <taxon>Asteraceae</taxon>
        <taxon>Asteroideae</taxon>
        <taxon>Anthemideae</taxon>
        <taxon>Anthemidinae</taxon>
        <taxon>Tanacetum</taxon>
    </lineage>
</organism>
<dbReference type="Pfam" id="PF25597">
    <property type="entry name" value="SH3_retrovirus"/>
    <property type="match status" value="1"/>
</dbReference>
<dbReference type="Proteomes" id="UP001151760">
    <property type="component" value="Unassembled WGS sequence"/>
</dbReference>
<keyword evidence="3" id="KW-0540">Nuclease</keyword>
<feature type="domain" description="Reverse transcriptase Ty1/copia-type" evidence="15">
    <location>
        <begin position="350"/>
        <end position="434"/>
    </location>
</feature>
<keyword evidence="13" id="KW-0233">DNA recombination</keyword>
<evidence type="ECO:0000256" key="1">
    <source>
        <dbReference type="ARBA" id="ARBA00002180"/>
    </source>
</evidence>
<evidence type="ECO:0000256" key="13">
    <source>
        <dbReference type="ARBA" id="ARBA00023172"/>
    </source>
</evidence>
<feature type="domain" description="Retrovirus-related Pol polyprotein from transposon TNT 1-94-like beta-barrel" evidence="16">
    <location>
        <begin position="144"/>
        <end position="190"/>
    </location>
</feature>
<feature type="domain" description="Retroviral polymerase SH3-like" evidence="17">
    <location>
        <begin position="303"/>
        <end position="338"/>
    </location>
</feature>
<keyword evidence="10" id="KW-0229">DNA integration</keyword>
<evidence type="ECO:0000256" key="3">
    <source>
        <dbReference type="ARBA" id="ARBA00022722"/>
    </source>
</evidence>
<evidence type="ECO:0000256" key="8">
    <source>
        <dbReference type="ARBA" id="ARBA00022840"/>
    </source>
</evidence>
<keyword evidence="7" id="KW-0378">Hydrolase</keyword>
<evidence type="ECO:0000313" key="19">
    <source>
        <dbReference type="Proteomes" id="UP001151760"/>
    </source>
</evidence>
<name>A0ABQ5BCV3_9ASTR</name>
<evidence type="ECO:0000256" key="10">
    <source>
        <dbReference type="ARBA" id="ARBA00022908"/>
    </source>
</evidence>
<evidence type="ECO:0000256" key="7">
    <source>
        <dbReference type="ARBA" id="ARBA00022801"/>
    </source>
</evidence>
<evidence type="ECO:0000256" key="6">
    <source>
        <dbReference type="ARBA" id="ARBA00022759"/>
    </source>
</evidence>
<keyword evidence="2" id="KW-0645">Protease</keyword>
<reference evidence="18" key="1">
    <citation type="journal article" date="2022" name="Int. J. Mol. Sci.">
        <title>Draft Genome of Tanacetum Coccineum: Genomic Comparison of Closely Related Tanacetum-Family Plants.</title>
        <authorList>
            <person name="Yamashiro T."/>
            <person name="Shiraishi A."/>
            <person name="Nakayama K."/>
            <person name="Satake H."/>
        </authorList>
    </citation>
    <scope>NUCLEOTIDE SEQUENCE</scope>
</reference>
<evidence type="ECO:0000259" key="16">
    <source>
        <dbReference type="Pfam" id="PF22936"/>
    </source>
</evidence>
<evidence type="ECO:0000313" key="18">
    <source>
        <dbReference type="EMBL" id="GJT11279.1"/>
    </source>
</evidence>
<evidence type="ECO:0000259" key="15">
    <source>
        <dbReference type="Pfam" id="PF07727"/>
    </source>
</evidence>
<dbReference type="PANTHER" id="PTHR42648:SF11">
    <property type="entry name" value="TRANSPOSON TY4-P GAG-POL POLYPROTEIN"/>
    <property type="match status" value="1"/>
</dbReference>
<dbReference type="InterPro" id="IPR057670">
    <property type="entry name" value="SH3_retrovirus"/>
</dbReference>
<evidence type="ECO:0000256" key="5">
    <source>
        <dbReference type="ARBA" id="ARBA00022741"/>
    </source>
</evidence>
<evidence type="ECO:0000256" key="9">
    <source>
        <dbReference type="ARBA" id="ARBA00022842"/>
    </source>
</evidence>
<keyword evidence="4" id="KW-0479">Metal-binding</keyword>
<dbReference type="InterPro" id="IPR054722">
    <property type="entry name" value="PolX-like_BBD"/>
</dbReference>
<evidence type="ECO:0000256" key="11">
    <source>
        <dbReference type="ARBA" id="ARBA00022918"/>
    </source>
</evidence>
<keyword evidence="11" id="KW-0695">RNA-directed DNA polymerase</keyword>
<keyword evidence="9" id="KW-0460">Magnesium</keyword>
<dbReference type="InterPro" id="IPR013103">
    <property type="entry name" value="RVT_2"/>
</dbReference>
<keyword evidence="12" id="KW-0548">Nucleotidyltransferase</keyword>
<keyword evidence="14" id="KW-0511">Multifunctional enzyme</keyword>
<evidence type="ECO:0000256" key="14">
    <source>
        <dbReference type="ARBA" id="ARBA00023268"/>
    </source>
</evidence>
<evidence type="ECO:0000259" key="17">
    <source>
        <dbReference type="Pfam" id="PF25597"/>
    </source>
</evidence>
<evidence type="ECO:0000256" key="4">
    <source>
        <dbReference type="ARBA" id="ARBA00022723"/>
    </source>
</evidence>
<keyword evidence="6" id="KW-0255">Endonuclease</keyword>
<reference evidence="18" key="2">
    <citation type="submission" date="2022-01" db="EMBL/GenBank/DDBJ databases">
        <authorList>
            <person name="Yamashiro T."/>
            <person name="Shiraishi A."/>
            <person name="Satake H."/>
            <person name="Nakayama K."/>
        </authorList>
    </citation>
    <scope>NUCLEOTIDE SEQUENCE</scope>
</reference>
<dbReference type="EMBL" id="BQNB010013055">
    <property type="protein sequence ID" value="GJT11279.1"/>
    <property type="molecule type" value="Genomic_DNA"/>
</dbReference>
<keyword evidence="8" id="KW-0067">ATP-binding</keyword>
<comment type="caution">
    <text evidence="18">The sequence shown here is derived from an EMBL/GenBank/DDBJ whole genome shotgun (WGS) entry which is preliminary data.</text>
</comment>
<gene>
    <name evidence="18" type="ORF">Tco_0858321</name>
</gene>
<keyword evidence="19" id="KW-1185">Reference proteome</keyword>
<dbReference type="Pfam" id="PF22936">
    <property type="entry name" value="Pol_BBD"/>
    <property type="match status" value="1"/>
</dbReference>
<protein>
    <submittedName>
        <fullName evidence="18">Retrovirus-related pol polyprotein from transposon TNT 1-94</fullName>
    </submittedName>
</protein>
<evidence type="ECO:0000256" key="12">
    <source>
        <dbReference type="ARBA" id="ARBA00022932"/>
    </source>
</evidence>
<keyword evidence="12" id="KW-0239">DNA-directed DNA polymerase</keyword>
<keyword evidence="5" id="KW-0547">Nucleotide-binding</keyword>
<comment type="function">
    <text evidence="1">The aspartyl protease (PR) mediates the proteolytic cleavages of the Gag and Gag-Pol polyproteins after assembly of the VLP.</text>
</comment>
<evidence type="ECO:0000256" key="2">
    <source>
        <dbReference type="ARBA" id="ARBA00022670"/>
    </source>
</evidence>